<evidence type="ECO:0000256" key="4">
    <source>
        <dbReference type="ARBA" id="ARBA00022692"/>
    </source>
</evidence>
<evidence type="ECO:0000256" key="5">
    <source>
        <dbReference type="ARBA" id="ARBA00022725"/>
    </source>
</evidence>
<keyword evidence="4 10" id="KW-0812">Transmembrane</keyword>
<dbReference type="GO" id="GO:0005886">
    <property type="term" value="C:plasma membrane"/>
    <property type="evidence" value="ECO:0007669"/>
    <property type="project" value="UniProtKB-SubCell"/>
</dbReference>
<keyword evidence="8 10" id="KW-0675">Receptor</keyword>
<dbReference type="GO" id="GO:0004984">
    <property type="term" value="F:olfactory receptor activity"/>
    <property type="evidence" value="ECO:0007669"/>
    <property type="project" value="InterPro"/>
</dbReference>
<evidence type="ECO:0000256" key="1">
    <source>
        <dbReference type="ARBA" id="ARBA00004651"/>
    </source>
</evidence>
<evidence type="ECO:0000313" key="13">
    <source>
        <dbReference type="Proteomes" id="UP000801492"/>
    </source>
</evidence>
<keyword evidence="2" id="KW-1003">Cell membrane</keyword>
<comment type="subcellular location">
    <subcellularLocation>
        <location evidence="1 10">Cell membrane</location>
        <topology evidence="1 10">Multi-pass membrane protein</topology>
    </subcellularLocation>
</comment>
<evidence type="ECO:0000256" key="9">
    <source>
        <dbReference type="ARBA" id="ARBA00023224"/>
    </source>
</evidence>
<keyword evidence="9 10" id="KW-0807">Transducer</keyword>
<dbReference type="PANTHER" id="PTHR21137:SF35">
    <property type="entry name" value="ODORANT RECEPTOR 19A-RELATED"/>
    <property type="match status" value="1"/>
</dbReference>
<keyword evidence="5 10" id="KW-0552">Olfaction</keyword>
<gene>
    <name evidence="12" type="ORF">ILUMI_03401</name>
</gene>
<protein>
    <recommendedName>
        <fullName evidence="10">Odorant receptor</fullName>
    </recommendedName>
</protein>
<keyword evidence="3 10" id="KW-0716">Sensory transduction</keyword>
<keyword evidence="13" id="KW-1185">Reference proteome</keyword>
<evidence type="ECO:0000256" key="3">
    <source>
        <dbReference type="ARBA" id="ARBA00022606"/>
    </source>
</evidence>
<evidence type="ECO:0000256" key="7">
    <source>
        <dbReference type="ARBA" id="ARBA00023136"/>
    </source>
</evidence>
<evidence type="ECO:0000256" key="10">
    <source>
        <dbReference type="RuleBase" id="RU351113"/>
    </source>
</evidence>
<proteinExistence type="inferred from homology"/>
<dbReference type="Pfam" id="PF13843">
    <property type="entry name" value="DDE_Tnp_1_7"/>
    <property type="match status" value="1"/>
</dbReference>
<dbReference type="PANTHER" id="PTHR21137">
    <property type="entry name" value="ODORANT RECEPTOR"/>
    <property type="match status" value="1"/>
</dbReference>
<comment type="similarity">
    <text evidence="10">Belongs to the insect chemoreceptor superfamily. Heteromeric odorant receptor channel (TC 1.A.69) family.</text>
</comment>
<keyword evidence="7 10" id="KW-0472">Membrane</keyword>
<accession>A0A8K0DLW1</accession>
<evidence type="ECO:0000256" key="8">
    <source>
        <dbReference type="ARBA" id="ARBA00023170"/>
    </source>
</evidence>
<dbReference type="InterPro" id="IPR029526">
    <property type="entry name" value="PGBD"/>
</dbReference>
<evidence type="ECO:0000256" key="6">
    <source>
        <dbReference type="ARBA" id="ARBA00022989"/>
    </source>
</evidence>
<feature type="domain" description="PiggyBac transposable element-derived protein" evidence="11">
    <location>
        <begin position="311"/>
        <end position="384"/>
    </location>
</feature>
<organism evidence="12 13">
    <name type="scientific">Ignelater luminosus</name>
    <name type="common">Cucubano</name>
    <name type="synonym">Pyrophorus luminosus</name>
    <dbReference type="NCBI Taxonomy" id="2038154"/>
    <lineage>
        <taxon>Eukaryota</taxon>
        <taxon>Metazoa</taxon>
        <taxon>Ecdysozoa</taxon>
        <taxon>Arthropoda</taxon>
        <taxon>Hexapoda</taxon>
        <taxon>Insecta</taxon>
        <taxon>Pterygota</taxon>
        <taxon>Neoptera</taxon>
        <taxon>Endopterygota</taxon>
        <taxon>Coleoptera</taxon>
        <taxon>Polyphaga</taxon>
        <taxon>Elateriformia</taxon>
        <taxon>Elateroidea</taxon>
        <taxon>Elateridae</taxon>
        <taxon>Agrypninae</taxon>
        <taxon>Pyrophorini</taxon>
        <taxon>Ignelater</taxon>
    </lineage>
</organism>
<feature type="transmembrane region" description="Helical" evidence="10">
    <location>
        <begin position="155"/>
        <end position="175"/>
    </location>
</feature>
<keyword evidence="6 10" id="KW-1133">Transmembrane helix</keyword>
<name>A0A8K0DLW1_IGNLU</name>
<comment type="caution">
    <text evidence="10">Lacks conserved residue(s) required for the propagation of feature annotation.</text>
</comment>
<dbReference type="GO" id="GO:0005549">
    <property type="term" value="F:odorant binding"/>
    <property type="evidence" value="ECO:0007669"/>
    <property type="project" value="InterPro"/>
</dbReference>
<comment type="caution">
    <text evidence="12">The sequence shown here is derived from an EMBL/GenBank/DDBJ whole genome shotgun (WGS) entry which is preliminary data.</text>
</comment>
<dbReference type="AlphaFoldDB" id="A0A8K0DLW1"/>
<dbReference type="GO" id="GO:0007165">
    <property type="term" value="P:signal transduction"/>
    <property type="evidence" value="ECO:0007669"/>
    <property type="project" value="UniProtKB-KW"/>
</dbReference>
<evidence type="ECO:0000313" key="12">
    <source>
        <dbReference type="EMBL" id="KAF2902785.1"/>
    </source>
</evidence>
<evidence type="ECO:0000259" key="11">
    <source>
        <dbReference type="Pfam" id="PF13843"/>
    </source>
</evidence>
<sequence length="389" mass="45085">MDNVSIDQIIKEIPATLRLPFTVPYKSNLVIIAIVQYFNITNDVSDSVRNLEEISAFIEILGKVWFLTYYMDDMLRLIQITKLFWNPNRCSQQIATKLSQIYNLIYRLQTTYALFMLVGAVFMILAPLLEKTLPMGIWTLEGHDKLHHFVMTEQLIIMPCSGILLWTLDCMYIGFCGEIVAQFKILCQYLKDLTTEVNTFDETKVNYLNGMKTCIRHHQLMLRFIKEFRQTFSSILLIQYLTVGPLMCAELFAAFEGSYEGSGRKETNSWYGKDQTKWSKIPSQRSRTLAHSIIFVLLGFQRPAGQNQLSSPLELWQLLLPHSVLEEIVDFTNQKVETARGKNKRFKRSRSFRTLLTPTFVKDIALLEIKAFLGCLYLQGIYKFGHEDT</sequence>
<dbReference type="InterPro" id="IPR004117">
    <property type="entry name" value="7tm6_olfct_rcpt"/>
</dbReference>
<dbReference type="OrthoDB" id="7616142at2759"/>
<dbReference type="EMBL" id="VTPC01001189">
    <property type="protein sequence ID" value="KAF2902785.1"/>
    <property type="molecule type" value="Genomic_DNA"/>
</dbReference>
<dbReference type="Proteomes" id="UP000801492">
    <property type="component" value="Unassembled WGS sequence"/>
</dbReference>
<evidence type="ECO:0000256" key="2">
    <source>
        <dbReference type="ARBA" id="ARBA00022475"/>
    </source>
</evidence>
<dbReference type="Pfam" id="PF02949">
    <property type="entry name" value="7tm_6"/>
    <property type="match status" value="1"/>
</dbReference>
<feature type="transmembrane region" description="Helical" evidence="10">
    <location>
        <begin position="112"/>
        <end position="129"/>
    </location>
</feature>
<reference evidence="12" key="1">
    <citation type="submission" date="2019-08" db="EMBL/GenBank/DDBJ databases">
        <title>The genome of the North American firefly Photinus pyralis.</title>
        <authorList>
            <consortium name="Photinus pyralis genome working group"/>
            <person name="Fallon T.R."/>
            <person name="Sander Lower S.E."/>
            <person name="Weng J.-K."/>
        </authorList>
    </citation>
    <scope>NUCLEOTIDE SEQUENCE</scope>
    <source>
        <strain evidence="12">TRF0915ILg1</strain>
        <tissue evidence="12">Whole body</tissue>
    </source>
</reference>